<keyword evidence="9" id="KW-1185">Reference proteome</keyword>
<evidence type="ECO:0000256" key="5">
    <source>
        <dbReference type="ARBA" id="ARBA00038306"/>
    </source>
</evidence>
<keyword evidence="3" id="KW-0472">Membrane</keyword>
<protein>
    <submittedName>
        <fullName evidence="8">Outer membrane beta-barrel protein</fullName>
    </submittedName>
</protein>
<dbReference type="Gene3D" id="2.40.160.20">
    <property type="match status" value="1"/>
</dbReference>
<dbReference type="OrthoDB" id="7486782at2"/>
<dbReference type="InterPro" id="IPR051692">
    <property type="entry name" value="OMP-like"/>
</dbReference>
<dbReference type="InterPro" id="IPR011250">
    <property type="entry name" value="OMP/PagP_B-barrel"/>
</dbReference>
<evidence type="ECO:0000256" key="4">
    <source>
        <dbReference type="ARBA" id="ARBA00023237"/>
    </source>
</evidence>
<dbReference type="SUPFAM" id="SSF56925">
    <property type="entry name" value="OMPA-like"/>
    <property type="match status" value="1"/>
</dbReference>
<dbReference type="Pfam" id="PF13505">
    <property type="entry name" value="OMP_b-brl"/>
    <property type="match status" value="1"/>
</dbReference>
<evidence type="ECO:0000256" key="6">
    <source>
        <dbReference type="SAM" id="SignalP"/>
    </source>
</evidence>
<evidence type="ECO:0000256" key="1">
    <source>
        <dbReference type="ARBA" id="ARBA00004442"/>
    </source>
</evidence>
<evidence type="ECO:0000313" key="8">
    <source>
        <dbReference type="EMBL" id="QGM45496.1"/>
    </source>
</evidence>
<name>A0A6B8KBG0_9HYPH</name>
<dbReference type="GO" id="GO:0009279">
    <property type="term" value="C:cell outer membrane"/>
    <property type="evidence" value="ECO:0007669"/>
    <property type="project" value="UniProtKB-SubCell"/>
</dbReference>
<evidence type="ECO:0000259" key="7">
    <source>
        <dbReference type="Pfam" id="PF13505"/>
    </source>
</evidence>
<reference evidence="8 9" key="1">
    <citation type="submission" date="2019-11" db="EMBL/GenBank/DDBJ databases">
        <title>The genome sequence of Methylocystis heyeri.</title>
        <authorList>
            <person name="Oshkin I.Y."/>
            <person name="Miroshnikov K."/>
            <person name="Dedysh S.N."/>
        </authorList>
    </citation>
    <scope>NUCLEOTIDE SEQUENCE [LARGE SCALE GENOMIC DNA]</scope>
    <source>
        <strain evidence="8 9">H2</strain>
    </source>
</reference>
<dbReference type="PANTHER" id="PTHR34001:SF3">
    <property type="entry name" value="BLL7405 PROTEIN"/>
    <property type="match status" value="1"/>
</dbReference>
<evidence type="ECO:0000256" key="2">
    <source>
        <dbReference type="ARBA" id="ARBA00022729"/>
    </source>
</evidence>
<gene>
    <name evidence="8" type="ORF">H2LOC_007185</name>
</gene>
<comment type="similarity">
    <text evidence="5">Belongs to the Omp25/RopB family.</text>
</comment>
<dbReference type="PANTHER" id="PTHR34001">
    <property type="entry name" value="BLL7405 PROTEIN"/>
    <property type="match status" value="1"/>
</dbReference>
<comment type="subcellular location">
    <subcellularLocation>
        <location evidence="1">Cell outer membrane</location>
    </subcellularLocation>
</comment>
<feature type="domain" description="Outer membrane protein beta-barrel" evidence="7">
    <location>
        <begin position="35"/>
        <end position="254"/>
    </location>
</feature>
<proteinExistence type="inferred from homology"/>
<dbReference type="RefSeq" id="WP_136495777.1">
    <property type="nucleotide sequence ID" value="NZ_CP046052.1"/>
</dbReference>
<dbReference type="Proteomes" id="UP000309061">
    <property type="component" value="Chromosome"/>
</dbReference>
<dbReference type="EMBL" id="CP046052">
    <property type="protein sequence ID" value="QGM45496.1"/>
    <property type="molecule type" value="Genomic_DNA"/>
</dbReference>
<dbReference type="KEGG" id="mhey:H2LOC_007185"/>
<evidence type="ECO:0000256" key="3">
    <source>
        <dbReference type="ARBA" id="ARBA00023136"/>
    </source>
</evidence>
<keyword evidence="4" id="KW-0998">Cell outer membrane</keyword>
<keyword evidence="2 6" id="KW-0732">Signal</keyword>
<accession>A0A6B8KBG0</accession>
<dbReference type="InterPro" id="IPR027385">
    <property type="entry name" value="Beta-barrel_OMP"/>
</dbReference>
<feature type="signal peptide" evidence="6">
    <location>
        <begin position="1"/>
        <end position="26"/>
    </location>
</feature>
<sequence>MKSHKPGLLLSTSLLALMTINGAAGAADLPSKKPSAPPPPAFTWEGVYVGVHAGYGFNTVSEQATDYVPGYSGFLNPIGVNDQNSYSSRGPLTGFQFGYNKQYGRFVLGGEWDLDYAGQNTNKTVFGGLGLATGGPIQTNIQDSFRWSARARAGYADDRSLYYVTGGLVSGGASIRHNYWNVPGVTPYTSGTDLNNTPINPFTTSNFGGSGQYNVERFGWSVGAGIEYAFTNQWSANVEYRHNDFGTATVSSNLFPGLSFRERAYEDTVRLGLNYHTGLPFFVTTLPAQAPAEPAKQASAPAAPPPPPDPSFIGRLYHAYADEWGLDAPIADPSAPPSRRAYFPPAPTTQPPYPFTEWSFGGSQAIGATTPNSVDAPLMKALSPTPAGKWLEDNHIQIYGWINPGFNISSARSLPGTLVGGNAPAAYAYQPNVFQLDQAVVIIERLPDEVQKDHWDWGFRLSPLYGETYRYTTAGGLWSQQLQKWNQFAGYDIPMMYGELYIPNIFEGANIRFGRYISLPDIEAQLAPNNYMYSHSMTYGFDNYTNTGVVASVQVTKNFMLQGGLSIGTEAMPWQGRHTFLPPVQGGTLYQPVPGVFAVTGTQTYYSGAVDPGLKPTFTACARYQTDTAYDNIYLCMNGINTGTFGYNNLQWYGGTYYHKFNDDWHISIEAWHMQENNVPNVNSIVNSTIGLTAPNPFYYMVNAPYLAQCPGNPNPTCTAQEWSTLAYLNYKFSPMDNLSWRAEYFDDINGQRSGTKTAYFNYGMGWQHWFSPTIEVRPEVAFYHSLQAPAFQTAAPLLGGVGTKSNVTVFSADLLWHF</sequence>
<feature type="chain" id="PRO_5025405397" evidence="6">
    <location>
        <begin position="27"/>
        <end position="819"/>
    </location>
</feature>
<evidence type="ECO:0000313" key="9">
    <source>
        <dbReference type="Proteomes" id="UP000309061"/>
    </source>
</evidence>
<dbReference type="AlphaFoldDB" id="A0A6B8KBG0"/>
<organism evidence="8 9">
    <name type="scientific">Methylocystis heyeri</name>
    <dbReference type="NCBI Taxonomy" id="391905"/>
    <lineage>
        <taxon>Bacteria</taxon>
        <taxon>Pseudomonadati</taxon>
        <taxon>Pseudomonadota</taxon>
        <taxon>Alphaproteobacteria</taxon>
        <taxon>Hyphomicrobiales</taxon>
        <taxon>Methylocystaceae</taxon>
        <taxon>Methylocystis</taxon>
    </lineage>
</organism>
<dbReference type="InterPro" id="IPR011486">
    <property type="entry name" value="BBP2"/>
</dbReference>
<dbReference type="Pfam" id="PF07642">
    <property type="entry name" value="BBP2"/>
    <property type="match status" value="1"/>
</dbReference>